<organism evidence="9 10">
    <name type="scientific">Pseudoclavibacter chungangensis</name>
    <dbReference type="NCBI Taxonomy" id="587635"/>
    <lineage>
        <taxon>Bacteria</taxon>
        <taxon>Bacillati</taxon>
        <taxon>Actinomycetota</taxon>
        <taxon>Actinomycetes</taxon>
        <taxon>Micrococcales</taxon>
        <taxon>Microbacteriaceae</taxon>
        <taxon>Pseudoclavibacter</taxon>
    </lineage>
</organism>
<reference evidence="9 10" key="1">
    <citation type="submission" date="2019-09" db="EMBL/GenBank/DDBJ databases">
        <title>Phylogeny of genus Pseudoclavibacter and closely related genus.</title>
        <authorList>
            <person name="Li Y."/>
        </authorList>
    </citation>
    <scope>NUCLEOTIDE SEQUENCE [LARGE SCALE GENOMIC DNA]</scope>
    <source>
        <strain evidence="9 10">DSM 23821</strain>
    </source>
</reference>
<feature type="transmembrane region" description="Helical" evidence="7">
    <location>
        <begin position="133"/>
        <end position="153"/>
    </location>
</feature>
<feature type="transmembrane region" description="Helical" evidence="7">
    <location>
        <begin position="160"/>
        <end position="183"/>
    </location>
</feature>
<dbReference type="GO" id="GO:0046677">
    <property type="term" value="P:response to antibiotic"/>
    <property type="evidence" value="ECO:0007669"/>
    <property type="project" value="UniProtKB-KW"/>
</dbReference>
<keyword evidence="2 7" id="KW-0812">Transmembrane</keyword>
<dbReference type="Pfam" id="PF01061">
    <property type="entry name" value="ABC2_membrane"/>
    <property type="match status" value="1"/>
</dbReference>
<evidence type="ECO:0000256" key="7">
    <source>
        <dbReference type="SAM" id="Phobius"/>
    </source>
</evidence>
<evidence type="ECO:0000256" key="5">
    <source>
        <dbReference type="ARBA" id="ARBA00023251"/>
    </source>
</evidence>
<feature type="region of interest" description="Disordered" evidence="6">
    <location>
        <begin position="1"/>
        <end position="22"/>
    </location>
</feature>
<name>A0A7J5BN59_9MICO</name>
<keyword evidence="10" id="KW-1185">Reference proteome</keyword>
<comment type="caution">
    <text evidence="9">The sequence shown here is derived from an EMBL/GenBank/DDBJ whole genome shotgun (WGS) entry which is preliminary data.</text>
</comment>
<gene>
    <name evidence="9" type="ORF">F8O01_15450</name>
</gene>
<evidence type="ECO:0000313" key="9">
    <source>
        <dbReference type="EMBL" id="KAB1653259.1"/>
    </source>
</evidence>
<dbReference type="OrthoDB" id="3217868at2"/>
<evidence type="ECO:0000259" key="8">
    <source>
        <dbReference type="Pfam" id="PF01061"/>
    </source>
</evidence>
<dbReference type="GO" id="GO:0043190">
    <property type="term" value="C:ATP-binding cassette (ABC) transporter complex"/>
    <property type="evidence" value="ECO:0007669"/>
    <property type="project" value="InterPro"/>
</dbReference>
<evidence type="ECO:0000256" key="3">
    <source>
        <dbReference type="ARBA" id="ARBA00022989"/>
    </source>
</evidence>
<sequence>MARAACAPGDIRRPDTRPSLSRRLGRGGALLRAEALSTVRDTSGILVPLLLPLVILVANAVQPYADQPIGVGDMTALEAALVPLVATMAASMVAVVNMPSFIATYRRTGILRTLAVTPVSPAAVLAANVVVSLAQLLLGVAVTVAVAAAVFGLQPPADGWSLALSLAAGLVGMYGVGAIVAAIAPTPNASVAIGLVAFLGFGVLGGMFGPTTAYPEWLRTLGEVLPFGAMVDVVGDAWIGQPLGAAPLIGLAVTGVVGTIVGFSVTARR</sequence>
<proteinExistence type="predicted"/>
<dbReference type="InterPro" id="IPR051784">
    <property type="entry name" value="Nod_factor_ABC_transporter"/>
</dbReference>
<feature type="transmembrane region" description="Helical" evidence="7">
    <location>
        <begin position="77"/>
        <end position="97"/>
    </location>
</feature>
<dbReference type="PANTHER" id="PTHR43229">
    <property type="entry name" value="NODULATION PROTEIN J"/>
    <property type="match status" value="1"/>
</dbReference>
<dbReference type="GO" id="GO:0140359">
    <property type="term" value="F:ABC-type transporter activity"/>
    <property type="evidence" value="ECO:0007669"/>
    <property type="project" value="InterPro"/>
</dbReference>
<feature type="transmembrane region" description="Helical" evidence="7">
    <location>
        <begin position="45"/>
        <end position="65"/>
    </location>
</feature>
<evidence type="ECO:0000256" key="1">
    <source>
        <dbReference type="ARBA" id="ARBA00004141"/>
    </source>
</evidence>
<evidence type="ECO:0000256" key="6">
    <source>
        <dbReference type="SAM" id="MobiDB-lite"/>
    </source>
</evidence>
<protein>
    <submittedName>
        <fullName evidence="9">ABC transporter permease</fullName>
    </submittedName>
</protein>
<evidence type="ECO:0000256" key="4">
    <source>
        <dbReference type="ARBA" id="ARBA00023136"/>
    </source>
</evidence>
<feature type="transmembrane region" description="Helical" evidence="7">
    <location>
        <begin position="245"/>
        <end position="267"/>
    </location>
</feature>
<dbReference type="InterPro" id="IPR013525">
    <property type="entry name" value="ABC2_TM"/>
</dbReference>
<dbReference type="InterPro" id="IPR000412">
    <property type="entry name" value="ABC_2_transport"/>
</dbReference>
<evidence type="ECO:0000313" key="10">
    <source>
        <dbReference type="Proteomes" id="UP000467240"/>
    </source>
</evidence>
<dbReference type="RefSeq" id="WP_158041808.1">
    <property type="nucleotide sequence ID" value="NZ_JACCFV010000001.1"/>
</dbReference>
<feature type="domain" description="ABC-2 type transporter transmembrane" evidence="8">
    <location>
        <begin position="29"/>
        <end position="233"/>
    </location>
</feature>
<keyword evidence="3 7" id="KW-1133">Transmembrane helix</keyword>
<feature type="transmembrane region" description="Helical" evidence="7">
    <location>
        <begin position="189"/>
        <end position="208"/>
    </location>
</feature>
<accession>A0A7J5BN59</accession>
<comment type="subcellular location">
    <subcellularLocation>
        <location evidence="1">Membrane</location>
        <topology evidence="1">Multi-pass membrane protein</topology>
    </subcellularLocation>
</comment>
<dbReference type="PANTHER" id="PTHR43229:SF2">
    <property type="entry name" value="NODULATION PROTEIN J"/>
    <property type="match status" value="1"/>
</dbReference>
<keyword evidence="4 7" id="KW-0472">Membrane</keyword>
<evidence type="ECO:0000256" key="2">
    <source>
        <dbReference type="ARBA" id="ARBA00022692"/>
    </source>
</evidence>
<dbReference type="EMBL" id="WBJZ01000024">
    <property type="protein sequence ID" value="KAB1653259.1"/>
    <property type="molecule type" value="Genomic_DNA"/>
</dbReference>
<dbReference type="Proteomes" id="UP000467240">
    <property type="component" value="Unassembled WGS sequence"/>
</dbReference>
<dbReference type="PIRSF" id="PIRSF006648">
    <property type="entry name" value="DrrB"/>
    <property type="match status" value="1"/>
</dbReference>
<dbReference type="AlphaFoldDB" id="A0A7J5BN59"/>
<keyword evidence="5" id="KW-0046">Antibiotic resistance</keyword>